<evidence type="ECO:0000256" key="2">
    <source>
        <dbReference type="ARBA" id="ARBA00007367"/>
    </source>
</evidence>
<evidence type="ECO:0000313" key="8">
    <source>
        <dbReference type="Proteomes" id="UP000504634"/>
    </source>
</evidence>
<dbReference type="InterPro" id="IPR006153">
    <property type="entry name" value="Cation/H_exchanger_TM"/>
</dbReference>
<evidence type="ECO:0000256" key="5">
    <source>
        <dbReference type="ARBA" id="ARBA00023136"/>
    </source>
</evidence>
<feature type="transmembrane region" description="Helical" evidence="6">
    <location>
        <begin position="415"/>
        <end position="434"/>
    </location>
</feature>
<name>A0A6J2TNY0_DROLE</name>
<protein>
    <submittedName>
        <fullName evidence="9">Sodium/hydrogen exchanger 9B1-like isoform X2</fullName>
    </submittedName>
</protein>
<evidence type="ECO:0000256" key="3">
    <source>
        <dbReference type="ARBA" id="ARBA00022692"/>
    </source>
</evidence>
<dbReference type="GO" id="GO:1902600">
    <property type="term" value="P:proton transmembrane transport"/>
    <property type="evidence" value="ECO:0007669"/>
    <property type="project" value="InterPro"/>
</dbReference>
<dbReference type="GO" id="GO:0016020">
    <property type="term" value="C:membrane"/>
    <property type="evidence" value="ECO:0007669"/>
    <property type="project" value="UniProtKB-SubCell"/>
</dbReference>
<dbReference type="GO" id="GO:0015297">
    <property type="term" value="F:antiporter activity"/>
    <property type="evidence" value="ECO:0007669"/>
    <property type="project" value="InterPro"/>
</dbReference>
<dbReference type="InterPro" id="IPR038770">
    <property type="entry name" value="Na+/solute_symporter_sf"/>
</dbReference>
<feature type="transmembrane region" description="Helical" evidence="6">
    <location>
        <begin position="498"/>
        <end position="520"/>
    </location>
</feature>
<keyword evidence="3 6" id="KW-0812">Transmembrane</keyword>
<dbReference type="Pfam" id="PF00999">
    <property type="entry name" value="Na_H_Exchanger"/>
    <property type="match status" value="1"/>
</dbReference>
<feature type="transmembrane region" description="Helical" evidence="6">
    <location>
        <begin position="281"/>
        <end position="302"/>
    </location>
</feature>
<dbReference type="InterPro" id="IPR051843">
    <property type="entry name" value="CPA1_transporter"/>
</dbReference>
<feature type="transmembrane region" description="Helical" evidence="6">
    <location>
        <begin position="573"/>
        <end position="593"/>
    </location>
</feature>
<feature type="transmembrane region" description="Helical" evidence="6">
    <location>
        <begin position="383"/>
        <end position="403"/>
    </location>
</feature>
<organism evidence="8 9">
    <name type="scientific">Drosophila lebanonensis</name>
    <name type="common">Fruit fly</name>
    <name type="synonym">Scaptodrosophila lebanonensis</name>
    <dbReference type="NCBI Taxonomy" id="7225"/>
    <lineage>
        <taxon>Eukaryota</taxon>
        <taxon>Metazoa</taxon>
        <taxon>Ecdysozoa</taxon>
        <taxon>Arthropoda</taxon>
        <taxon>Hexapoda</taxon>
        <taxon>Insecta</taxon>
        <taxon>Pterygota</taxon>
        <taxon>Neoptera</taxon>
        <taxon>Endopterygota</taxon>
        <taxon>Diptera</taxon>
        <taxon>Brachycera</taxon>
        <taxon>Muscomorpha</taxon>
        <taxon>Ephydroidea</taxon>
        <taxon>Drosophilidae</taxon>
        <taxon>Scaptodrosophila</taxon>
    </lineage>
</organism>
<dbReference type="PANTHER" id="PTHR31102:SF21">
    <property type="entry name" value="NA[+]_H[+] HYDROGEN ANTIPORTER 2, ISOFORM B"/>
    <property type="match status" value="1"/>
</dbReference>
<accession>A0A6J2TNY0</accession>
<feature type="transmembrane region" description="Helical" evidence="6">
    <location>
        <begin position="199"/>
        <end position="219"/>
    </location>
</feature>
<keyword evidence="4 6" id="KW-1133">Transmembrane helix</keyword>
<dbReference type="Proteomes" id="UP000504634">
    <property type="component" value="Unplaced"/>
</dbReference>
<evidence type="ECO:0000259" key="7">
    <source>
        <dbReference type="Pfam" id="PF00999"/>
    </source>
</evidence>
<dbReference type="PANTHER" id="PTHR31102">
    <property type="match status" value="1"/>
</dbReference>
<comment type="subcellular location">
    <subcellularLocation>
        <location evidence="1">Membrane</location>
        <topology evidence="1">Multi-pass membrane protein</topology>
    </subcellularLocation>
</comment>
<keyword evidence="5 6" id="KW-0472">Membrane</keyword>
<feature type="transmembrane region" description="Helical" evidence="6">
    <location>
        <begin position="308"/>
        <end position="327"/>
    </location>
</feature>
<dbReference type="AlphaFoldDB" id="A0A6J2TNY0"/>
<evidence type="ECO:0000313" key="9">
    <source>
        <dbReference type="RefSeq" id="XP_030376682.1"/>
    </source>
</evidence>
<feature type="transmembrane region" description="Helical" evidence="6">
    <location>
        <begin position="249"/>
        <end position="269"/>
    </location>
</feature>
<reference evidence="9" key="1">
    <citation type="submission" date="2025-08" db="UniProtKB">
        <authorList>
            <consortium name="RefSeq"/>
        </authorList>
    </citation>
    <scope>IDENTIFICATION</scope>
    <source>
        <strain evidence="9">11010-0011.00</strain>
        <tissue evidence="9">Whole body</tissue>
    </source>
</reference>
<evidence type="ECO:0000256" key="1">
    <source>
        <dbReference type="ARBA" id="ARBA00004141"/>
    </source>
</evidence>
<dbReference type="Gene3D" id="1.20.1530.20">
    <property type="match status" value="1"/>
</dbReference>
<evidence type="ECO:0000256" key="6">
    <source>
        <dbReference type="SAM" id="Phobius"/>
    </source>
</evidence>
<keyword evidence="8" id="KW-1185">Reference proteome</keyword>
<sequence>MSTDSGDDDNVSADKSSKSLFISLNQNQQYSPLQLIHHESEIMNTKDDICLGDIKSESLRLLDKGVPKRNALCEETGNQLATTLNEKAKDSTPTKPHNKVLTDSGRMADYGDKVTTVKEDDTQTKLDMPKLQNNGDDVTQNSTTVYAERDEDCKAPKWWSHLLLRWPGISESVAILVIFLGLWSMAWVLLQDYAKPSTVIMRIVGLFVGAQFSGILVTFLNLPDMLGMLFFGVLYTNVGLANFEGSERLQLYLREMALVNIMLLAGLGLDGSAFKRLWIMIMRLTFFPTIAEVAIIALLAYFTLHMSWLWAIALGLVITAVSPNVVVTVMLKLKEERLGLNNGIHTLIYAMTTCNDVVSIFLFGLIISVIFSTGSLTEQVLQGPIGIGIGLAFGYLFGLMLRYLPSRNTANVNSLRFVLTFLGGTLSVMGSRVIGYPSAGALGCVSLAFTAGIGWKQEAANKIDSVPGHLDLLWKFLKPVSFALIGKEIKFSALEGPVIGYGALLVVLGSLFRLVFAYLSTYGRNLSKKERAYITISGVPKATVQAALGPVALDMARAALEPNDAQLDLASNVLIISVLAIIFTAPLGAILMLRLAPLWLERQCDENADETANMPENNSYKNV</sequence>
<proteinExistence type="inferred from homology"/>
<feature type="transmembrane region" description="Helical" evidence="6">
    <location>
        <begin position="173"/>
        <end position="193"/>
    </location>
</feature>
<comment type="similarity">
    <text evidence="2">Belongs to the monovalent cation:proton antiporter 1 (CPA1) transporter (TC 2.A.36) family.</text>
</comment>
<dbReference type="GeneID" id="115625685"/>
<feature type="domain" description="Cation/H+ exchanger transmembrane" evidence="7">
    <location>
        <begin position="211"/>
        <end position="587"/>
    </location>
</feature>
<gene>
    <name evidence="9" type="primary">LOC115625685</name>
</gene>
<dbReference type="RefSeq" id="XP_030376682.1">
    <property type="nucleotide sequence ID" value="XM_030520822.1"/>
</dbReference>
<evidence type="ECO:0000256" key="4">
    <source>
        <dbReference type="ARBA" id="ARBA00022989"/>
    </source>
</evidence>
<feature type="transmembrane region" description="Helical" evidence="6">
    <location>
        <begin position="347"/>
        <end position="371"/>
    </location>
</feature>